<reference evidence="5 6" key="1">
    <citation type="submission" date="2018-10" db="EMBL/GenBank/DDBJ databases">
        <title>Aeromicrobium sp. 9W16Y-2 whole genome shotgun sequence.</title>
        <authorList>
            <person name="Li F."/>
        </authorList>
    </citation>
    <scope>NUCLEOTIDE SEQUENCE [LARGE SCALE GENOMIC DNA]</scope>
    <source>
        <strain evidence="5 6">9W16Y-2</strain>
    </source>
</reference>
<dbReference type="AlphaFoldDB" id="A0A3L8PJ27"/>
<feature type="region of interest" description="Disordered" evidence="4">
    <location>
        <begin position="35"/>
        <end position="58"/>
    </location>
</feature>
<keyword evidence="2 5" id="KW-0808">Transferase</keyword>
<dbReference type="GO" id="GO:0032259">
    <property type="term" value="P:methylation"/>
    <property type="evidence" value="ECO:0007669"/>
    <property type="project" value="UniProtKB-KW"/>
</dbReference>
<comment type="caution">
    <text evidence="5">The sequence shown here is derived from an EMBL/GenBank/DDBJ whole genome shotgun (WGS) entry which is preliminary data.</text>
</comment>
<dbReference type="Pfam" id="PF01596">
    <property type="entry name" value="Methyltransf_3"/>
    <property type="match status" value="1"/>
</dbReference>
<accession>A0A3L8PJ27</accession>
<evidence type="ECO:0000256" key="3">
    <source>
        <dbReference type="ARBA" id="ARBA00022691"/>
    </source>
</evidence>
<dbReference type="SUPFAM" id="SSF53335">
    <property type="entry name" value="S-adenosyl-L-methionine-dependent methyltransferases"/>
    <property type="match status" value="1"/>
</dbReference>
<dbReference type="OrthoDB" id="4774874at2"/>
<dbReference type="GO" id="GO:0008757">
    <property type="term" value="F:S-adenosylmethionine-dependent methyltransferase activity"/>
    <property type="evidence" value="ECO:0007669"/>
    <property type="project" value="TreeGrafter"/>
</dbReference>
<protein>
    <submittedName>
        <fullName evidence="5">O-methyltransferase</fullName>
    </submittedName>
</protein>
<sequence length="271" mass="28833">MFRSSGLILRRAPETADGSPSRLVTFFTNSVSRCRASRESGPASQSRSARLRHDNGSDEESIITTAASLAFAEDLHPEDDHAANARAHGERLGAVPVSPGAGAALSFLAASVSAKAVAEIGTGAGVSGLYLLRGMAPDGVLTSVDFEAEHQRLAREAFSAAGIAPQRFRLITGSALEVLPRLIDHGYDLVFVDGDKVEYGEYLDEALRLVRPGGVIVFDNALWHDRVADPAQRDPQTAAIRDLITRVRNEETLRSLLIPLGDGLLAVQVAG</sequence>
<evidence type="ECO:0000256" key="1">
    <source>
        <dbReference type="ARBA" id="ARBA00022603"/>
    </source>
</evidence>
<keyword evidence="1 5" id="KW-0489">Methyltransferase</keyword>
<evidence type="ECO:0000256" key="2">
    <source>
        <dbReference type="ARBA" id="ARBA00022679"/>
    </source>
</evidence>
<proteinExistence type="predicted"/>
<evidence type="ECO:0000256" key="4">
    <source>
        <dbReference type="SAM" id="MobiDB-lite"/>
    </source>
</evidence>
<evidence type="ECO:0000313" key="5">
    <source>
        <dbReference type="EMBL" id="RLV54693.1"/>
    </source>
</evidence>
<gene>
    <name evidence="5" type="ORF">D9V41_15115</name>
</gene>
<evidence type="ECO:0000313" key="6">
    <source>
        <dbReference type="Proteomes" id="UP000282515"/>
    </source>
</evidence>
<organism evidence="5 6">
    <name type="scientific">Aeromicrobium phragmitis</name>
    <dbReference type="NCBI Taxonomy" id="2478914"/>
    <lineage>
        <taxon>Bacteria</taxon>
        <taxon>Bacillati</taxon>
        <taxon>Actinomycetota</taxon>
        <taxon>Actinomycetes</taxon>
        <taxon>Propionibacteriales</taxon>
        <taxon>Nocardioidaceae</taxon>
        <taxon>Aeromicrobium</taxon>
    </lineage>
</organism>
<dbReference type="PANTHER" id="PTHR10509:SF85">
    <property type="entry name" value="O-METHYLTRANSFERASE RV1220C-RELATED"/>
    <property type="match status" value="1"/>
</dbReference>
<keyword evidence="3" id="KW-0949">S-adenosyl-L-methionine</keyword>
<dbReference type="PROSITE" id="PS51682">
    <property type="entry name" value="SAM_OMT_I"/>
    <property type="match status" value="1"/>
</dbReference>
<dbReference type="PANTHER" id="PTHR10509">
    <property type="entry name" value="O-METHYLTRANSFERASE-RELATED"/>
    <property type="match status" value="1"/>
</dbReference>
<dbReference type="Proteomes" id="UP000282515">
    <property type="component" value="Unassembled WGS sequence"/>
</dbReference>
<dbReference type="InterPro" id="IPR050362">
    <property type="entry name" value="Cation-dep_OMT"/>
</dbReference>
<dbReference type="EMBL" id="RDBF01000015">
    <property type="protein sequence ID" value="RLV54693.1"/>
    <property type="molecule type" value="Genomic_DNA"/>
</dbReference>
<keyword evidence="6" id="KW-1185">Reference proteome</keyword>
<dbReference type="GO" id="GO:0008171">
    <property type="term" value="F:O-methyltransferase activity"/>
    <property type="evidence" value="ECO:0007669"/>
    <property type="project" value="InterPro"/>
</dbReference>
<name>A0A3L8PJ27_9ACTN</name>
<dbReference type="CDD" id="cd02440">
    <property type="entry name" value="AdoMet_MTases"/>
    <property type="match status" value="1"/>
</dbReference>
<dbReference type="InterPro" id="IPR029063">
    <property type="entry name" value="SAM-dependent_MTases_sf"/>
</dbReference>
<dbReference type="Gene3D" id="3.40.50.150">
    <property type="entry name" value="Vaccinia Virus protein VP39"/>
    <property type="match status" value="1"/>
</dbReference>
<dbReference type="InterPro" id="IPR002935">
    <property type="entry name" value="SAM_O-MeTrfase"/>
</dbReference>